<evidence type="ECO:0000313" key="2">
    <source>
        <dbReference type="Proteomes" id="UP000053558"/>
    </source>
</evidence>
<dbReference type="AlphaFoldDB" id="A0A5M3MJC5"/>
<dbReference type="RefSeq" id="XP_007770764.1">
    <property type="nucleotide sequence ID" value="XM_007772574.1"/>
</dbReference>
<evidence type="ECO:0000313" key="1">
    <source>
        <dbReference type="EMBL" id="EIW79030.1"/>
    </source>
</evidence>
<dbReference type="GeneID" id="19201170"/>
<comment type="caution">
    <text evidence="1">The sequence shown here is derived from an EMBL/GenBank/DDBJ whole genome shotgun (WGS) entry which is preliminary data.</text>
</comment>
<keyword evidence="2" id="KW-1185">Reference proteome</keyword>
<dbReference type="Proteomes" id="UP000053558">
    <property type="component" value="Unassembled WGS sequence"/>
</dbReference>
<dbReference type="EMBL" id="JH711581">
    <property type="protein sequence ID" value="EIW79030.1"/>
    <property type="molecule type" value="Genomic_DNA"/>
</dbReference>
<sequence>MIGSDAIEISEARTGRIIEVRSNGYLALGAPVSIRASGGAMDQLVVEERRAEASEQLVVEEPGDNTADTAESAVAIMPQANEQYSAQIFFKDLKTRFSVVPEDGSKFAARELEVGDGEKWELV</sequence>
<gene>
    <name evidence="1" type="ORF">CONPUDRAFT_138257</name>
</gene>
<dbReference type="KEGG" id="cput:CONPUDRAFT_138257"/>
<organism evidence="1 2">
    <name type="scientific">Coniophora puteana (strain RWD-64-598)</name>
    <name type="common">Brown rot fungus</name>
    <dbReference type="NCBI Taxonomy" id="741705"/>
    <lineage>
        <taxon>Eukaryota</taxon>
        <taxon>Fungi</taxon>
        <taxon>Dikarya</taxon>
        <taxon>Basidiomycota</taxon>
        <taxon>Agaricomycotina</taxon>
        <taxon>Agaricomycetes</taxon>
        <taxon>Agaricomycetidae</taxon>
        <taxon>Boletales</taxon>
        <taxon>Coniophorineae</taxon>
        <taxon>Coniophoraceae</taxon>
        <taxon>Coniophora</taxon>
    </lineage>
</organism>
<protein>
    <submittedName>
        <fullName evidence="1">Uncharacterized protein</fullName>
    </submittedName>
</protein>
<name>A0A5M3MJC5_CONPW</name>
<reference evidence="2" key="1">
    <citation type="journal article" date="2012" name="Science">
        <title>The Paleozoic origin of enzymatic lignin decomposition reconstructed from 31 fungal genomes.</title>
        <authorList>
            <person name="Floudas D."/>
            <person name="Binder M."/>
            <person name="Riley R."/>
            <person name="Barry K."/>
            <person name="Blanchette R.A."/>
            <person name="Henrissat B."/>
            <person name="Martinez A.T."/>
            <person name="Otillar R."/>
            <person name="Spatafora J.W."/>
            <person name="Yadav J.S."/>
            <person name="Aerts A."/>
            <person name="Benoit I."/>
            <person name="Boyd A."/>
            <person name="Carlson A."/>
            <person name="Copeland A."/>
            <person name="Coutinho P.M."/>
            <person name="de Vries R.P."/>
            <person name="Ferreira P."/>
            <person name="Findley K."/>
            <person name="Foster B."/>
            <person name="Gaskell J."/>
            <person name="Glotzer D."/>
            <person name="Gorecki P."/>
            <person name="Heitman J."/>
            <person name="Hesse C."/>
            <person name="Hori C."/>
            <person name="Igarashi K."/>
            <person name="Jurgens J.A."/>
            <person name="Kallen N."/>
            <person name="Kersten P."/>
            <person name="Kohler A."/>
            <person name="Kuees U."/>
            <person name="Kumar T.K.A."/>
            <person name="Kuo A."/>
            <person name="LaButti K."/>
            <person name="Larrondo L.F."/>
            <person name="Lindquist E."/>
            <person name="Ling A."/>
            <person name="Lombard V."/>
            <person name="Lucas S."/>
            <person name="Lundell T."/>
            <person name="Martin R."/>
            <person name="McLaughlin D.J."/>
            <person name="Morgenstern I."/>
            <person name="Morin E."/>
            <person name="Murat C."/>
            <person name="Nagy L.G."/>
            <person name="Nolan M."/>
            <person name="Ohm R.A."/>
            <person name="Patyshakuliyeva A."/>
            <person name="Rokas A."/>
            <person name="Ruiz-Duenas F.J."/>
            <person name="Sabat G."/>
            <person name="Salamov A."/>
            <person name="Samejima M."/>
            <person name="Schmutz J."/>
            <person name="Slot J.C."/>
            <person name="St John F."/>
            <person name="Stenlid J."/>
            <person name="Sun H."/>
            <person name="Sun S."/>
            <person name="Syed K."/>
            <person name="Tsang A."/>
            <person name="Wiebenga A."/>
            <person name="Young D."/>
            <person name="Pisabarro A."/>
            <person name="Eastwood D.C."/>
            <person name="Martin F."/>
            <person name="Cullen D."/>
            <person name="Grigoriev I.V."/>
            <person name="Hibbett D.S."/>
        </authorList>
    </citation>
    <scope>NUCLEOTIDE SEQUENCE [LARGE SCALE GENOMIC DNA]</scope>
    <source>
        <strain evidence="2">RWD-64-598 SS2</strain>
    </source>
</reference>
<proteinExistence type="predicted"/>
<accession>A0A5M3MJC5</accession>